<keyword evidence="1" id="KW-0812">Transmembrane</keyword>
<dbReference type="GO" id="GO:0004896">
    <property type="term" value="F:cytokine receptor activity"/>
    <property type="evidence" value="ECO:0007669"/>
    <property type="project" value="TreeGrafter"/>
</dbReference>
<dbReference type="EMBL" id="CM015721">
    <property type="protein sequence ID" value="KAF3695203.1"/>
    <property type="molecule type" value="Genomic_DNA"/>
</dbReference>
<evidence type="ECO:0000256" key="1">
    <source>
        <dbReference type="SAM" id="Phobius"/>
    </source>
</evidence>
<feature type="signal peptide" evidence="2">
    <location>
        <begin position="1"/>
        <end position="15"/>
    </location>
</feature>
<keyword evidence="1" id="KW-1133">Transmembrane helix</keyword>
<feature type="transmembrane region" description="Helical" evidence="1">
    <location>
        <begin position="224"/>
        <end position="246"/>
    </location>
</feature>
<dbReference type="InterPro" id="IPR015373">
    <property type="entry name" value="Interferon/interleukin_rcp_dom"/>
</dbReference>
<dbReference type="Pfam" id="PF01108">
    <property type="entry name" value="Tissue_fac"/>
    <property type="match status" value="1"/>
</dbReference>
<feature type="domain" description="Interferon/interleukin receptor" evidence="4">
    <location>
        <begin position="125"/>
        <end position="210"/>
    </location>
</feature>
<dbReference type="PANTHER" id="PTHR20859:SF91">
    <property type="match status" value="1"/>
</dbReference>
<dbReference type="InterPro" id="IPR013783">
    <property type="entry name" value="Ig-like_fold"/>
</dbReference>
<protein>
    <submittedName>
        <fullName evidence="5">Uncharacterized protein</fullName>
    </submittedName>
</protein>
<reference evidence="6" key="2">
    <citation type="submission" date="2019-02" db="EMBL/GenBank/DDBJ databases">
        <title>Opniocepnalus argus Var Kimnra genome.</title>
        <authorList>
            <person name="Zhou C."/>
            <person name="Xiao S."/>
        </authorList>
    </citation>
    <scope>NUCLEOTIDE SEQUENCE [LARGE SCALE GENOMIC DNA]</scope>
</reference>
<dbReference type="AlphaFoldDB" id="A0A6G1PYE0"/>
<dbReference type="InterPro" id="IPR036116">
    <property type="entry name" value="FN3_sf"/>
</dbReference>
<evidence type="ECO:0000256" key="2">
    <source>
        <dbReference type="SAM" id="SignalP"/>
    </source>
</evidence>
<keyword evidence="1" id="KW-0472">Membrane</keyword>
<reference evidence="5 6" key="1">
    <citation type="submission" date="2019-02" db="EMBL/GenBank/DDBJ databases">
        <title>Opniocepnalus argus genome.</title>
        <authorList>
            <person name="Zhou C."/>
            <person name="Xiao S."/>
        </authorList>
    </citation>
    <scope>NUCLEOTIDE SEQUENCE [LARGE SCALE GENOMIC DNA]</scope>
    <source>
        <strain evidence="5">OARG1902GOOAL</strain>
        <tissue evidence="5">Muscle</tissue>
    </source>
</reference>
<evidence type="ECO:0000259" key="3">
    <source>
        <dbReference type="Pfam" id="PF01108"/>
    </source>
</evidence>
<evidence type="ECO:0000313" key="5">
    <source>
        <dbReference type="EMBL" id="KAF3695203.1"/>
    </source>
</evidence>
<accession>A0A6G1PYE0</accession>
<dbReference type="Pfam" id="PF09294">
    <property type="entry name" value="Interfer-bind"/>
    <property type="match status" value="1"/>
</dbReference>
<keyword evidence="6" id="KW-1185">Reference proteome</keyword>
<sequence length="297" mass="33404">MRLIFLCIQLVQVLSEALLAPPQNVHVQGDLVTWTPAIKDSDVIYTVQYKRFWTHVNPWVLFLILSFDQAWKDLPSCIGTILNYCNVSFTKPKNSCIRLRVQAKKHKLNSKPVEACSRNGDTCTPEVSLTVRPGSLTVNLSRNHSLALEHGGHAQHRVYYAKEGELLTKYENIASSVSFSDLEPGQRYCVKIEYILYHIAVGPESCVECVVILESGQRPKLTEAIAVVVAIIVLISLITVMAYITIFHKRRVKQWLQPPCEIPNHFMIWSGPGQYLPSSSSTAEFCHIPSVVETTAQ</sequence>
<dbReference type="GO" id="GO:0005886">
    <property type="term" value="C:plasma membrane"/>
    <property type="evidence" value="ECO:0007669"/>
    <property type="project" value="TreeGrafter"/>
</dbReference>
<name>A0A6G1PYE0_CHAAH</name>
<proteinExistence type="predicted"/>
<feature type="chain" id="PRO_5026148278" evidence="2">
    <location>
        <begin position="16"/>
        <end position="297"/>
    </location>
</feature>
<organism evidence="5 6">
    <name type="scientific">Channa argus</name>
    <name type="common">Northern snakehead</name>
    <name type="synonym">Ophicephalus argus</name>
    <dbReference type="NCBI Taxonomy" id="215402"/>
    <lineage>
        <taxon>Eukaryota</taxon>
        <taxon>Metazoa</taxon>
        <taxon>Chordata</taxon>
        <taxon>Craniata</taxon>
        <taxon>Vertebrata</taxon>
        <taxon>Euteleostomi</taxon>
        <taxon>Actinopterygii</taxon>
        <taxon>Neopterygii</taxon>
        <taxon>Teleostei</taxon>
        <taxon>Neoteleostei</taxon>
        <taxon>Acanthomorphata</taxon>
        <taxon>Anabantaria</taxon>
        <taxon>Anabantiformes</taxon>
        <taxon>Channoidei</taxon>
        <taxon>Channidae</taxon>
        <taxon>Channa</taxon>
    </lineage>
</organism>
<dbReference type="Gene3D" id="2.60.40.10">
    <property type="entry name" value="Immunoglobulins"/>
    <property type="match status" value="1"/>
</dbReference>
<gene>
    <name evidence="5" type="ORF">EXN66_Car010879</name>
</gene>
<dbReference type="InterPro" id="IPR050650">
    <property type="entry name" value="Type-II_Cytokine-TF_Rcpt"/>
</dbReference>
<keyword evidence="2" id="KW-0732">Signal</keyword>
<dbReference type="InterPro" id="IPR003961">
    <property type="entry name" value="FN3_dom"/>
</dbReference>
<evidence type="ECO:0000259" key="4">
    <source>
        <dbReference type="Pfam" id="PF09294"/>
    </source>
</evidence>
<dbReference type="SUPFAM" id="SSF49265">
    <property type="entry name" value="Fibronectin type III"/>
    <property type="match status" value="2"/>
</dbReference>
<evidence type="ECO:0000313" key="6">
    <source>
        <dbReference type="Proteomes" id="UP000503349"/>
    </source>
</evidence>
<feature type="domain" description="Fibronectin type-III" evidence="3">
    <location>
        <begin position="9"/>
        <end position="110"/>
    </location>
</feature>
<dbReference type="Proteomes" id="UP000503349">
    <property type="component" value="Chromosome 10"/>
</dbReference>
<dbReference type="PANTHER" id="PTHR20859">
    <property type="entry name" value="INTERFERON/INTERLEUKIN RECEPTOR"/>
    <property type="match status" value="1"/>
</dbReference>